<name>A0A0A2UZR7_9BACI</name>
<dbReference type="InterPro" id="IPR000847">
    <property type="entry name" value="LysR_HTH_N"/>
</dbReference>
<feature type="domain" description="HTH lysR-type" evidence="5">
    <location>
        <begin position="1"/>
        <end position="58"/>
    </location>
</feature>
<dbReference type="OrthoDB" id="9803735at2"/>
<comment type="caution">
    <text evidence="6">The sequence shown here is derived from an EMBL/GenBank/DDBJ whole genome shotgun (WGS) entry which is preliminary data.</text>
</comment>
<dbReference type="PANTHER" id="PTHR30126:SF100">
    <property type="entry name" value="LYSR-FAMILY TRANSCRIPTIONAL REGULATOR"/>
    <property type="match status" value="1"/>
</dbReference>
<comment type="similarity">
    <text evidence="1">Belongs to the LysR transcriptional regulatory family.</text>
</comment>
<dbReference type="RefSeq" id="WP_036781441.1">
    <property type="nucleotide sequence ID" value="NZ_AVBG01000003.1"/>
</dbReference>
<dbReference type="InterPro" id="IPR036388">
    <property type="entry name" value="WH-like_DNA-bd_sf"/>
</dbReference>
<keyword evidence="2" id="KW-0805">Transcription regulation</keyword>
<dbReference type="Gene3D" id="1.10.10.10">
    <property type="entry name" value="Winged helix-like DNA-binding domain superfamily/Winged helix DNA-binding domain"/>
    <property type="match status" value="1"/>
</dbReference>
<dbReference type="SUPFAM" id="SSF53850">
    <property type="entry name" value="Periplasmic binding protein-like II"/>
    <property type="match status" value="1"/>
</dbReference>
<evidence type="ECO:0000256" key="2">
    <source>
        <dbReference type="ARBA" id="ARBA00023015"/>
    </source>
</evidence>
<accession>A0A0A2UZR7</accession>
<dbReference type="InterPro" id="IPR005119">
    <property type="entry name" value="LysR_subst-bd"/>
</dbReference>
<dbReference type="CDD" id="cd05466">
    <property type="entry name" value="PBP2_LTTR_substrate"/>
    <property type="match status" value="1"/>
</dbReference>
<organism evidence="6 7">
    <name type="scientific">Pontibacillus chungwhensis BH030062</name>
    <dbReference type="NCBI Taxonomy" id="1385513"/>
    <lineage>
        <taxon>Bacteria</taxon>
        <taxon>Bacillati</taxon>
        <taxon>Bacillota</taxon>
        <taxon>Bacilli</taxon>
        <taxon>Bacillales</taxon>
        <taxon>Bacillaceae</taxon>
        <taxon>Pontibacillus</taxon>
    </lineage>
</organism>
<keyword evidence="3" id="KW-0238">DNA-binding</keyword>
<protein>
    <submittedName>
        <fullName evidence="6">LysR family transcriptional regulator</fullName>
    </submittedName>
</protein>
<dbReference type="GO" id="GO:0000976">
    <property type="term" value="F:transcription cis-regulatory region binding"/>
    <property type="evidence" value="ECO:0007669"/>
    <property type="project" value="TreeGrafter"/>
</dbReference>
<dbReference type="SUPFAM" id="SSF46785">
    <property type="entry name" value="Winged helix' DNA-binding domain"/>
    <property type="match status" value="1"/>
</dbReference>
<dbReference type="Pfam" id="PF00126">
    <property type="entry name" value="HTH_1"/>
    <property type="match status" value="1"/>
</dbReference>
<dbReference type="GO" id="GO:0003700">
    <property type="term" value="F:DNA-binding transcription factor activity"/>
    <property type="evidence" value="ECO:0007669"/>
    <property type="project" value="InterPro"/>
</dbReference>
<dbReference type="PANTHER" id="PTHR30126">
    <property type="entry name" value="HTH-TYPE TRANSCRIPTIONAL REGULATOR"/>
    <property type="match status" value="1"/>
</dbReference>
<evidence type="ECO:0000313" key="7">
    <source>
        <dbReference type="Proteomes" id="UP000030153"/>
    </source>
</evidence>
<keyword evidence="4" id="KW-0804">Transcription</keyword>
<evidence type="ECO:0000313" key="6">
    <source>
        <dbReference type="EMBL" id="KGP92268.1"/>
    </source>
</evidence>
<dbReference type="InterPro" id="IPR036390">
    <property type="entry name" value="WH_DNA-bd_sf"/>
</dbReference>
<dbReference type="Gene3D" id="3.40.190.290">
    <property type="match status" value="1"/>
</dbReference>
<evidence type="ECO:0000256" key="3">
    <source>
        <dbReference type="ARBA" id="ARBA00023125"/>
    </source>
</evidence>
<dbReference type="EMBL" id="AVBG01000003">
    <property type="protein sequence ID" value="KGP92268.1"/>
    <property type="molecule type" value="Genomic_DNA"/>
</dbReference>
<dbReference type="AlphaFoldDB" id="A0A0A2UZR7"/>
<dbReference type="PROSITE" id="PS50931">
    <property type="entry name" value="HTH_LYSR"/>
    <property type="match status" value="1"/>
</dbReference>
<dbReference type="Proteomes" id="UP000030153">
    <property type="component" value="Unassembled WGS sequence"/>
</dbReference>
<evidence type="ECO:0000256" key="1">
    <source>
        <dbReference type="ARBA" id="ARBA00009437"/>
    </source>
</evidence>
<gene>
    <name evidence="6" type="ORF">N780_01575</name>
</gene>
<dbReference type="Pfam" id="PF03466">
    <property type="entry name" value="LysR_substrate"/>
    <property type="match status" value="1"/>
</dbReference>
<proteinExistence type="inferred from homology"/>
<sequence>MDLKLFETFHEVVKSGSYTKTGEALGYAQSSVTTQIKKIEDYYGIKLFERVGQRMRLTSSGEELLYYTKQVENLLDEAKIRLSEGSSVRGTIRIGTVESLAAYFITPYIKSLKTRHPDLVIQLEAGLCPNLKQGTVEANFDVAILLDRYVNHPSLTTIPIREEELVLIAPPNHPLSKESHLDLKALAAETLILTEQGCSYRTLFEDLLREEGVDIQSVISFTSLEAIKQCVADGLGIALLPKITVEQELKQNKVVELPFHHEKLTLWTQLVYQKKKWITPPIQELLTLITDQAE</sequence>
<dbReference type="STRING" id="1385513.N780_01575"/>
<evidence type="ECO:0000256" key="4">
    <source>
        <dbReference type="ARBA" id="ARBA00023163"/>
    </source>
</evidence>
<keyword evidence="7" id="KW-1185">Reference proteome</keyword>
<reference evidence="6 7" key="1">
    <citation type="submission" date="2013-08" db="EMBL/GenBank/DDBJ databases">
        <title>Genome of Pontibacillus chungwhensis.</title>
        <authorList>
            <person name="Wang Q."/>
            <person name="Wang G."/>
        </authorList>
    </citation>
    <scope>NUCLEOTIDE SEQUENCE [LARGE SCALE GENOMIC DNA]</scope>
    <source>
        <strain evidence="6 7">BH030062</strain>
    </source>
</reference>
<evidence type="ECO:0000259" key="5">
    <source>
        <dbReference type="PROSITE" id="PS50931"/>
    </source>
</evidence>
<dbReference type="eggNOG" id="COG0583">
    <property type="taxonomic scope" value="Bacteria"/>
</dbReference>